<dbReference type="PANTHER" id="PTHR37422:SF13">
    <property type="entry name" value="LIPOPOLYSACCHARIDE BIOSYNTHESIS PROTEIN PA4999-RELATED"/>
    <property type="match status" value="1"/>
</dbReference>
<feature type="transmembrane region" description="Helical" evidence="5">
    <location>
        <begin position="44"/>
        <end position="63"/>
    </location>
</feature>
<feature type="transmembrane region" description="Helical" evidence="5">
    <location>
        <begin position="249"/>
        <end position="268"/>
    </location>
</feature>
<dbReference type="PANTHER" id="PTHR37422">
    <property type="entry name" value="TEICHURONIC ACID BIOSYNTHESIS PROTEIN TUAE"/>
    <property type="match status" value="1"/>
</dbReference>
<name>A0A644TV44_9ZZZZ</name>
<sequence>MISMTVFNGNEYLAGLSFVWLPSFLLLGSSLLFKKNIINRLNILAVLLGISAAISTHTATIMLSYSTYINLQFCIISYILVSSIILSDDSFKAIIKFYVNFGFIICLILLFNYIFSVGVYEFSEGNIRVTIKYFGISKDVNYLSAFIIPTFAYYLFIGCFTKNKLSLIKAGVVFYAVFIAGSRAAFLAMLLSAMIIILKLIFEKKQNVNKYAVIMLLIISVFFSYFLISKSAIFTRTTDFENYTRNARISIWMHALDGFYMKPIWGSGVESGSYYSLLYTRWKTHSCFIDILVGQGVVGIIIIAAMFIEYRKVNKKNKTFLTSMLICFFVPLFFLNGYECATFWVPMMLVRFIYIKCKEHANIVLLLTK</sequence>
<reference evidence="7" key="1">
    <citation type="submission" date="2019-08" db="EMBL/GenBank/DDBJ databases">
        <authorList>
            <person name="Kucharzyk K."/>
            <person name="Murdoch R.W."/>
            <person name="Higgins S."/>
            <person name="Loffler F."/>
        </authorList>
    </citation>
    <scope>NUCLEOTIDE SEQUENCE</scope>
</reference>
<accession>A0A644TV44</accession>
<dbReference type="AlphaFoldDB" id="A0A644TV44"/>
<feature type="transmembrane region" description="Helical" evidence="5">
    <location>
        <begin position="140"/>
        <end position="160"/>
    </location>
</feature>
<evidence type="ECO:0000256" key="1">
    <source>
        <dbReference type="ARBA" id="ARBA00004141"/>
    </source>
</evidence>
<dbReference type="InterPro" id="IPR051533">
    <property type="entry name" value="WaaL-like"/>
</dbReference>
<evidence type="ECO:0000313" key="7">
    <source>
        <dbReference type="EMBL" id="MPL70760.1"/>
    </source>
</evidence>
<keyword evidence="3 5" id="KW-1133">Transmembrane helix</keyword>
<protein>
    <recommendedName>
        <fullName evidence="6">O-antigen ligase-related domain-containing protein</fullName>
    </recommendedName>
</protein>
<keyword evidence="4 5" id="KW-0472">Membrane</keyword>
<comment type="subcellular location">
    <subcellularLocation>
        <location evidence="1">Membrane</location>
        <topology evidence="1">Multi-pass membrane protein</topology>
    </subcellularLocation>
</comment>
<feature type="transmembrane region" description="Helical" evidence="5">
    <location>
        <begin position="98"/>
        <end position="120"/>
    </location>
</feature>
<evidence type="ECO:0000259" key="6">
    <source>
        <dbReference type="Pfam" id="PF04932"/>
    </source>
</evidence>
<dbReference type="InterPro" id="IPR007016">
    <property type="entry name" value="O-antigen_ligase-rel_domated"/>
</dbReference>
<evidence type="ECO:0000256" key="4">
    <source>
        <dbReference type="ARBA" id="ARBA00023136"/>
    </source>
</evidence>
<keyword evidence="2 5" id="KW-0812">Transmembrane</keyword>
<evidence type="ECO:0000256" key="5">
    <source>
        <dbReference type="SAM" id="Phobius"/>
    </source>
</evidence>
<dbReference type="GO" id="GO:0016020">
    <property type="term" value="C:membrane"/>
    <property type="evidence" value="ECO:0007669"/>
    <property type="project" value="UniProtKB-SubCell"/>
</dbReference>
<dbReference type="Pfam" id="PF04932">
    <property type="entry name" value="Wzy_C"/>
    <property type="match status" value="1"/>
</dbReference>
<feature type="transmembrane region" description="Helical" evidence="5">
    <location>
        <begin position="320"/>
        <end position="338"/>
    </location>
</feature>
<feature type="transmembrane region" description="Helical" evidence="5">
    <location>
        <begin position="208"/>
        <end position="228"/>
    </location>
</feature>
<feature type="transmembrane region" description="Helical" evidence="5">
    <location>
        <begin position="12"/>
        <end position="32"/>
    </location>
</feature>
<gene>
    <name evidence="7" type="ORF">SDC9_16521</name>
</gene>
<feature type="transmembrane region" description="Helical" evidence="5">
    <location>
        <begin position="172"/>
        <end position="202"/>
    </location>
</feature>
<feature type="transmembrane region" description="Helical" evidence="5">
    <location>
        <begin position="288"/>
        <end position="308"/>
    </location>
</feature>
<dbReference type="EMBL" id="VSSQ01000054">
    <property type="protein sequence ID" value="MPL70760.1"/>
    <property type="molecule type" value="Genomic_DNA"/>
</dbReference>
<feature type="transmembrane region" description="Helical" evidence="5">
    <location>
        <begin position="69"/>
        <end position="86"/>
    </location>
</feature>
<feature type="domain" description="O-antigen ligase-related" evidence="6">
    <location>
        <begin position="173"/>
        <end position="303"/>
    </location>
</feature>
<proteinExistence type="predicted"/>
<evidence type="ECO:0000256" key="3">
    <source>
        <dbReference type="ARBA" id="ARBA00022989"/>
    </source>
</evidence>
<organism evidence="7">
    <name type="scientific">bioreactor metagenome</name>
    <dbReference type="NCBI Taxonomy" id="1076179"/>
    <lineage>
        <taxon>unclassified sequences</taxon>
        <taxon>metagenomes</taxon>
        <taxon>ecological metagenomes</taxon>
    </lineage>
</organism>
<comment type="caution">
    <text evidence="7">The sequence shown here is derived from an EMBL/GenBank/DDBJ whole genome shotgun (WGS) entry which is preliminary data.</text>
</comment>
<evidence type="ECO:0000256" key="2">
    <source>
        <dbReference type="ARBA" id="ARBA00022692"/>
    </source>
</evidence>